<sequence>MPEIEVRPAQLSEIPVLISLEHYGKSDYVWQMERLVEETQLSVTFREVRLPRSVKVEYPYSMESLPDRLRQQSILLAAVLKGDIVGYVGVEERVGTRTAWVAHLAVAAHCRREGIASALLLAAQGWASRRGLRRMILETHSKNAPAIRMALKLGFEFSGYNDQYYANQDIALFFSSMLR</sequence>
<dbReference type="Gene3D" id="3.40.630.30">
    <property type="match status" value="1"/>
</dbReference>
<dbReference type="PANTHER" id="PTHR13947:SF37">
    <property type="entry name" value="LD18367P"/>
    <property type="match status" value="1"/>
</dbReference>
<dbReference type="InterPro" id="IPR050769">
    <property type="entry name" value="NAT_camello-type"/>
</dbReference>
<keyword evidence="1 3" id="KW-0808">Transferase</keyword>
<reference evidence="3" key="1">
    <citation type="journal article" date="2020" name="mSystems">
        <title>Genome- and Community-Level Interaction Insights into Carbon Utilization and Element Cycling Functions of Hydrothermarchaeota in Hydrothermal Sediment.</title>
        <authorList>
            <person name="Zhou Z."/>
            <person name="Liu Y."/>
            <person name="Xu W."/>
            <person name="Pan J."/>
            <person name="Luo Z.H."/>
            <person name="Li M."/>
        </authorList>
    </citation>
    <scope>NUCLEOTIDE SEQUENCE [LARGE SCALE GENOMIC DNA]</scope>
    <source>
        <strain evidence="3">SpSt-556</strain>
    </source>
</reference>
<comment type="caution">
    <text evidence="3">The sequence shown here is derived from an EMBL/GenBank/DDBJ whole genome shotgun (WGS) entry which is preliminary data.</text>
</comment>
<feature type="domain" description="N-acetyltransferase" evidence="2">
    <location>
        <begin position="33"/>
        <end position="179"/>
    </location>
</feature>
<dbReference type="CDD" id="cd04301">
    <property type="entry name" value="NAT_SF"/>
    <property type="match status" value="1"/>
</dbReference>
<gene>
    <name evidence="3" type="ORF">ENT17_05850</name>
</gene>
<protein>
    <submittedName>
        <fullName evidence="3">GNAT family N-acetyltransferase</fullName>
    </submittedName>
</protein>
<evidence type="ECO:0000313" key="3">
    <source>
        <dbReference type="EMBL" id="HGS87127.1"/>
    </source>
</evidence>
<dbReference type="AlphaFoldDB" id="A0A7C4Q1I4"/>
<evidence type="ECO:0000259" key="2">
    <source>
        <dbReference type="PROSITE" id="PS51186"/>
    </source>
</evidence>
<accession>A0A7C4Q1I4</accession>
<dbReference type="EMBL" id="DSXR01000056">
    <property type="protein sequence ID" value="HGS87127.1"/>
    <property type="molecule type" value="Genomic_DNA"/>
</dbReference>
<dbReference type="Pfam" id="PF00583">
    <property type="entry name" value="Acetyltransf_1"/>
    <property type="match status" value="1"/>
</dbReference>
<dbReference type="PANTHER" id="PTHR13947">
    <property type="entry name" value="GNAT FAMILY N-ACETYLTRANSFERASE"/>
    <property type="match status" value="1"/>
</dbReference>
<proteinExistence type="predicted"/>
<organism evidence="3">
    <name type="scientific">Bellilinea caldifistulae</name>
    <dbReference type="NCBI Taxonomy" id="360411"/>
    <lineage>
        <taxon>Bacteria</taxon>
        <taxon>Bacillati</taxon>
        <taxon>Chloroflexota</taxon>
        <taxon>Anaerolineae</taxon>
        <taxon>Anaerolineales</taxon>
        <taxon>Anaerolineaceae</taxon>
        <taxon>Bellilinea</taxon>
    </lineage>
</organism>
<dbReference type="GO" id="GO:0008080">
    <property type="term" value="F:N-acetyltransferase activity"/>
    <property type="evidence" value="ECO:0007669"/>
    <property type="project" value="InterPro"/>
</dbReference>
<name>A0A7C4Q1I4_9CHLR</name>
<evidence type="ECO:0000256" key="1">
    <source>
        <dbReference type="ARBA" id="ARBA00022679"/>
    </source>
</evidence>
<dbReference type="InterPro" id="IPR000182">
    <property type="entry name" value="GNAT_dom"/>
</dbReference>
<dbReference type="SUPFAM" id="SSF55729">
    <property type="entry name" value="Acyl-CoA N-acyltransferases (Nat)"/>
    <property type="match status" value="1"/>
</dbReference>
<dbReference type="PROSITE" id="PS51186">
    <property type="entry name" value="GNAT"/>
    <property type="match status" value="1"/>
</dbReference>
<dbReference type="InterPro" id="IPR016181">
    <property type="entry name" value="Acyl_CoA_acyltransferase"/>
</dbReference>